<feature type="compositionally biased region" description="Polar residues" evidence="1">
    <location>
        <begin position="23"/>
        <end position="43"/>
    </location>
</feature>
<dbReference type="RefSeq" id="WP_188527805.1">
    <property type="nucleotide sequence ID" value="NZ_BMGR01000001.1"/>
</dbReference>
<reference evidence="3" key="2">
    <citation type="submission" date="2020-09" db="EMBL/GenBank/DDBJ databases">
        <authorList>
            <person name="Sun Q."/>
            <person name="Zhou Y."/>
        </authorList>
    </citation>
    <scope>NUCLEOTIDE SEQUENCE</scope>
    <source>
        <strain evidence="3">CGMCC 1.12987</strain>
    </source>
</reference>
<dbReference type="Proteomes" id="UP000644756">
    <property type="component" value="Unassembled WGS sequence"/>
</dbReference>
<evidence type="ECO:0000313" key="4">
    <source>
        <dbReference type="Proteomes" id="UP000644756"/>
    </source>
</evidence>
<dbReference type="PROSITE" id="PS51257">
    <property type="entry name" value="PROKAR_LIPOPROTEIN"/>
    <property type="match status" value="1"/>
</dbReference>
<evidence type="ECO:0000313" key="3">
    <source>
        <dbReference type="EMBL" id="GGF86766.1"/>
    </source>
</evidence>
<dbReference type="EMBL" id="BMGR01000001">
    <property type="protein sequence ID" value="GGF86766.1"/>
    <property type="molecule type" value="Genomic_DNA"/>
</dbReference>
<dbReference type="Pfam" id="PF14172">
    <property type="entry name" value="DUF4309"/>
    <property type="match status" value="1"/>
</dbReference>
<evidence type="ECO:0000256" key="2">
    <source>
        <dbReference type="SAM" id="SignalP"/>
    </source>
</evidence>
<keyword evidence="4" id="KW-1185">Reference proteome</keyword>
<keyword evidence="2" id="KW-0732">Signal</keyword>
<name>A0A917CEW0_9BACL</name>
<dbReference type="InterPro" id="IPR025453">
    <property type="entry name" value="DUF4309"/>
</dbReference>
<feature type="chain" id="PRO_5037620893" description="DUF4309 domain-containing protein" evidence="2">
    <location>
        <begin position="22"/>
        <end position="212"/>
    </location>
</feature>
<dbReference type="AlphaFoldDB" id="A0A917CEW0"/>
<accession>A0A917CEW0</accession>
<organism evidence="3 4">
    <name type="scientific">Paenibacillus abyssi</name>
    <dbReference type="NCBI Taxonomy" id="1340531"/>
    <lineage>
        <taxon>Bacteria</taxon>
        <taxon>Bacillati</taxon>
        <taxon>Bacillota</taxon>
        <taxon>Bacilli</taxon>
        <taxon>Bacillales</taxon>
        <taxon>Paenibacillaceae</taxon>
        <taxon>Paenibacillus</taxon>
    </lineage>
</organism>
<feature type="signal peptide" evidence="2">
    <location>
        <begin position="1"/>
        <end position="21"/>
    </location>
</feature>
<proteinExistence type="predicted"/>
<gene>
    <name evidence="3" type="ORF">GCM10010916_00100</name>
</gene>
<protein>
    <recommendedName>
        <fullName evidence="5">DUF4309 domain-containing protein</fullName>
    </recommendedName>
</protein>
<reference evidence="3" key="1">
    <citation type="journal article" date="2014" name="Int. J. Syst. Evol. Microbiol.">
        <title>Complete genome sequence of Corynebacterium casei LMG S-19264T (=DSM 44701T), isolated from a smear-ripened cheese.</title>
        <authorList>
            <consortium name="US DOE Joint Genome Institute (JGI-PGF)"/>
            <person name="Walter F."/>
            <person name="Albersmeier A."/>
            <person name="Kalinowski J."/>
            <person name="Ruckert C."/>
        </authorList>
    </citation>
    <scope>NUCLEOTIDE SEQUENCE</scope>
    <source>
        <strain evidence="3">CGMCC 1.12987</strain>
    </source>
</reference>
<feature type="region of interest" description="Disordered" evidence="1">
    <location>
        <begin position="21"/>
        <end position="69"/>
    </location>
</feature>
<sequence length="212" mass="22816">MKWRSLAITSAMLAALLSACSSEPPSEDQTQNVNTVNIENNDSAPAVDPANEQGEGETDAGQSTDRFPAGAYEGKVEGIAYGLGDLTEGITEELGEPDQMDYFAGGVYLSYPNVVFFSDAELDGENNIVDGTIKGMGFGTDNSLFGVTIGQPFEEIAVVLGDGYTMHTPDENVNNEFYAGMWSMEYRVGEYAVIFTAEEENGPTNAAYYEET</sequence>
<evidence type="ECO:0000256" key="1">
    <source>
        <dbReference type="SAM" id="MobiDB-lite"/>
    </source>
</evidence>
<comment type="caution">
    <text evidence="3">The sequence shown here is derived from an EMBL/GenBank/DDBJ whole genome shotgun (WGS) entry which is preliminary data.</text>
</comment>
<evidence type="ECO:0008006" key="5">
    <source>
        <dbReference type="Google" id="ProtNLM"/>
    </source>
</evidence>